<feature type="compositionally biased region" description="Basic and acidic residues" evidence="2">
    <location>
        <begin position="198"/>
        <end position="238"/>
    </location>
</feature>
<dbReference type="Pfam" id="PF00642">
    <property type="entry name" value="zf-CCCH"/>
    <property type="match status" value="1"/>
</dbReference>
<keyword evidence="1" id="KW-0479">Metal-binding</keyword>
<feature type="zinc finger region" description="C3H1-type" evidence="1">
    <location>
        <begin position="150"/>
        <end position="177"/>
    </location>
</feature>
<dbReference type="Gene3D" id="2.30.30.1190">
    <property type="match status" value="1"/>
</dbReference>
<keyword evidence="1" id="KW-0863">Zinc-finger</keyword>
<evidence type="ECO:0000313" key="4">
    <source>
        <dbReference type="EMBL" id="JAG42980.1"/>
    </source>
</evidence>
<dbReference type="InterPro" id="IPR000571">
    <property type="entry name" value="Znf_CCCH"/>
</dbReference>
<dbReference type="EMBL" id="GBHO01000624">
    <property type="protein sequence ID" value="JAG42980.1"/>
    <property type="molecule type" value="Transcribed_RNA"/>
</dbReference>
<organism evidence="4">
    <name type="scientific">Lygus hesperus</name>
    <name type="common">Western plant bug</name>
    <dbReference type="NCBI Taxonomy" id="30085"/>
    <lineage>
        <taxon>Eukaryota</taxon>
        <taxon>Metazoa</taxon>
        <taxon>Ecdysozoa</taxon>
        <taxon>Arthropoda</taxon>
        <taxon>Hexapoda</taxon>
        <taxon>Insecta</taxon>
        <taxon>Pterygota</taxon>
        <taxon>Neoptera</taxon>
        <taxon>Paraneoptera</taxon>
        <taxon>Hemiptera</taxon>
        <taxon>Heteroptera</taxon>
        <taxon>Panheteroptera</taxon>
        <taxon>Cimicomorpha</taxon>
        <taxon>Miridae</taxon>
        <taxon>Mirini</taxon>
        <taxon>Lygus</taxon>
    </lineage>
</organism>
<feature type="domain" description="C3H1-type" evidence="3">
    <location>
        <begin position="150"/>
        <end position="177"/>
    </location>
</feature>
<name>A0A0A9ZIQ1_LYGHE</name>
<protein>
    <submittedName>
        <fullName evidence="4">Zinc finger CCCH domain-containing protein 4</fullName>
    </submittedName>
</protein>
<sequence>MQQTYGQMQGGQYARPAYSNGYSPMPPSAHVQPYASQPGYMSQQYQYPGYGPAAYYQQSYGMPGVMYPVRPARMYDDGNGYEYNRGMRGANMYYTPRPRGEYVGYGGDGGYNSNNGNGGYRYNNGRGGFGFRGRRRRPFVGGTLESQREFERQTACCFFLQGKCKFGDLCRFVHKNDTDMPCQFGDNCNIHGSRMHETEKSKKDTDAANTHIEGDEPKTVSEKEVHESKEVAKDEHAESTVATTDTEKKAA</sequence>
<dbReference type="GO" id="GO:0008270">
    <property type="term" value="F:zinc ion binding"/>
    <property type="evidence" value="ECO:0007669"/>
    <property type="project" value="UniProtKB-KW"/>
</dbReference>
<dbReference type="EMBL" id="GDHC01012264">
    <property type="protein sequence ID" value="JAQ06365.1"/>
    <property type="molecule type" value="Transcribed_RNA"/>
</dbReference>
<reference evidence="4" key="2">
    <citation type="submission" date="2014-07" db="EMBL/GenBank/DDBJ databases">
        <authorList>
            <person name="Hull J."/>
        </authorList>
    </citation>
    <scope>NUCLEOTIDE SEQUENCE</scope>
</reference>
<feature type="region of interest" description="Disordered" evidence="2">
    <location>
        <begin position="198"/>
        <end position="251"/>
    </location>
</feature>
<dbReference type="AlphaFoldDB" id="A0A0A9ZIQ1"/>
<evidence type="ECO:0000313" key="5">
    <source>
        <dbReference type="EMBL" id="JAQ06365.1"/>
    </source>
</evidence>
<reference evidence="4" key="1">
    <citation type="journal article" date="2014" name="PLoS ONE">
        <title>Transcriptome-Based Identification of ABC Transporters in the Western Tarnished Plant Bug Lygus hesperus.</title>
        <authorList>
            <person name="Hull J.J."/>
            <person name="Chaney K."/>
            <person name="Geib S.M."/>
            <person name="Fabrick J.A."/>
            <person name="Brent C.S."/>
            <person name="Walsh D."/>
            <person name="Lavine L.C."/>
        </authorList>
    </citation>
    <scope>NUCLEOTIDE SEQUENCE</scope>
</reference>
<dbReference type="PROSITE" id="PS50103">
    <property type="entry name" value="ZF_C3H1"/>
    <property type="match status" value="1"/>
</dbReference>
<proteinExistence type="predicted"/>
<reference evidence="5" key="3">
    <citation type="journal article" date="2016" name="Gigascience">
        <title>De novo construction of an expanded transcriptome assembly for the western tarnished plant bug, Lygus hesperus.</title>
        <authorList>
            <person name="Tassone E.E."/>
            <person name="Geib S.M."/>
            <person name="Hall B."/>
            <person name="Fabrick J.A."/>
            <person name="Brent C.S."/>
            <person name="Hull J.J."/>
        </authorList>
    </citation>
    <scope>NUCLEOTIDE SEQUENCE</scope>
</reference>
<evidence type="ECO:0000256" key="1">
    <source>
        <dbReference type="PROSITE-ProRule" id="PRU00723"/>
    </source>
</evidence>
<gene>
    <name evidence="4" type="primary">ZC3H4_0</name>
    <name evidence="4" type="ORF">CM83_26139</name>
    <name evidence="5" type="ORF">g.21264</name>
</gene>
<evidence type="ECO:0000256" key="2">
    <source>
        <dbReference type="SAM" id="MobiDB-lite"/>
    </source>
</evidence>
<keyword evidence="1" id="KW-0862">Zinc</keyword>
<evidence type="ECO:0000259" key="3">
    <source>
        <dbReference type="PROSITE" id="PS50103"/>
    </source>
</evidence>
<accession>A0A0A9ZIQ1</accession>